<evidence type="ECO:0000313" key="11">
    <source>
        <dbReference type="Proteomes" id="UP000321805"/>
    </source>
</evidence>
<dbReference type="Pfam" id="PF00571">
    <property type="entry name" value="CBS"/>
    <property type="match status" value="2"/>
</dbReference>
<evidence type="ECO:0000256" key="2">
    <source>
        <dbReference type="ARBA" id="ARBA00012146"/>
    </source>
</evidence>
<evidence type="ECO:0000313" key="10">
    <source>
        <dbReference type="EMBL" id="QEC47866.1"/>
    </source>
</evidence>
<dbReference type="InterPro" id="IPR010766">
    <property type="entry name" value="DRTGG"/>
</dbReference>
<dbReference type="InterPro" id="IPR001667">
    <property type="entry name" value="DDH_dom"/>
</dbReference>
<dbReference type="Pfam" id="PF07085">
    <property type="entry name" value="DRTGG"/>
    <property type="match status" value="1"/>
</dbReference>
<evidence type="ECO:0000256" key="5">
    <source>
        <dbReference type="ARBA" id="ARBA00023211"/>
    </source>
</evidence>
<dbReference type="Gene3D" id="3.10.310.20">
    <property type="entry name" value="DHHA2 domain"/>
    <property type="match status" value="1"/>
</dbReference>
<feature type="domain" description="CBS" evidence="9">
    <location>
        <begin position="88"/>
        <end position="146"/>
    </location>
</feature>
<dbReference type="OrthoDB" id="9766150at2"/>
<dbReference type="PANTHER" id="PTHR12112">
    <property type="entry name" value="BNIP - RELATED"/>
    <property type="match status" value="1"/>
</dbReference>
<keyword evidence="5" id="KW-0464">Manganese</keyword>
<comment type="cofactor">
    <cofactor evidence="1">
        <name>Mn(2+)</name>
        <dbReference type="ChEBI" id="CHEBI:29035"/>
    </cofactor>
</comment>
<proteinExistence type="predicted"/>
<dbReference type="AlphaFoldDB" id="A0A5B8U453"/>
<dbReference type="SUPFAM" id="SSF75138">
    <property type="entry name" value="HprK N-terminal domain-like"/>
    <property type="match status" value="1"/>
</dbReference>
<gene>
    <name evidence="10" type="ORF">FSW04_09985</name>
</gene>
<dbReference type="InterPro" id="IPR000644">
    <property type="entry name" value="CBS_dom"/>
</dbReference>
<dbReference type="EC" id="3.6.1.1" evidence="2"/>
<dbReference type="NCBIfam" id="NF011447">
    <property type="entry name" value="PRK14869.2-3"/>
    <property type="match status" value="1"/>
</dbReference>
<dbReference type="InterPro" id="IPR038763">
    <property type="entry name" value="DHH_sf"/>
</dbReference>
<evidence type="ECO:0000256" key="7">
    <source>
        <dbReference type="ARBA" id="ARBA00047820"/>
    </source>
</evidence>
<dbReference type="Pfam" id="PF02833">
    <property type="entry name" value="DHHA2"/>
    <property type="match status" value="1"/>
</dbReference>
<dbReference type="InterPro" id="IPR046342">
    <property type="entry name" value="CBS_dom_sf"/>
</dbReference>
<protein>
    <recommendedName>
        <fullName evidence="2">inorganic diphosphatase</fullName>
        <ecNumber evidence="2">3.6.1.1</ecNumber>
    </recommendedName>
    <alternativeName>
        <fullName evidence="6">Pyrophosphate phospho-hydrolase</fullName>
    </alternativeName>
</protein>
<sequence>MTAAARPRTAQWRPVSIIHVTGHRNPDTDSIAAAIGYAELQGRLDPDNTYVPVRLGDLNAQTRWVLGQAGAAEPAFLAHVMLRVRDVMQEEFYAAGVDDPVREVGLTMAQDRLDIVPIVDHDGRLAGVMTERALARRYIRESRAASTLVDTPTRVAAIAASVSGRQVAGEDGPVAGRVWVFAMDAGWAQSGISAGDVVVVGNRTDAQRLAIERDVALLVVSNGVAPDDDTLRLARERGTAVVLSPLDSYVCGRMTTLAAPCSALMDADPLTVRGNDVLDDVSELIKDVHYRAAVVVDRDGRPTGLLRRSHLVNPERRHVLLVDHAEQAQSVPGIEKAHIVEILDHHHIGSIETRVPVRATFDPVGSTSTLVVERFRQAQVEPTRPTAVVLLGAILSDTVILNSPTTTERDRLAVGHLAGRLGLDPERFGREMFESGSDAADAPIEELLNRDHKEYETGEGLVSIAQVETAGEVLVDRISELRDGLRVQHDRNGHLLSALMVTDILAKHTQLLVAGDVAAAERAFGTEADEGIIDLPGVMSRKKQVAPQLMGAF</sequence>
<dbReference type="Gene3D" id="3.40.1390.20">
    <property type="entry name" value="HprK N-terminal domain-like"/>
    <property type="match status" value="1"/>
</dbReference>
<dbReference type="EMBL" id="CP042430">
    <property type="protein sequence ID" value="QEC47866.1"/>
    <property type="molecule type" value="Genomic_DNA"/>
</dbReference>
<dbReference type="InterPro" id="IPR004097">
    <property type="entry name" value="DHHA2"/>
</dbReference>
<dbReference type="Pfam" id="PF01368">
    <property type="entry name" value="DHH"/>
    <property type="match status" value="1"/>
</dbReference>
<dbReference type="NCBIfam" id="NF011442">
    <property type="entry name" value="PRK14869.1-4"/>
    <property type="match status" value="1"/>
</dbReference>
<dbReference type="SMART" id="SM01131">
    <property type="entry name" value="DHHA2"/>
    <property type="match status" value="1"/>
</dbReference>
<name>A0A5B8U453_9ACTN</name>
<keyword evidence="3" id="KW-0479">Metal-binding</keyword>
<accession>A0A5B8U453</accession>
<evidence type="ECO:0000259" key="9">
    <source>
        <dbReference type="PROSITE" id="PS51371"/>
    </source>
</evidence>
<evidence type="ECO:0000256" key="8">
    <source>
        <dbReference type="PROSITE-ProRule" id="PRU00703"/>
    </source>
</evidence>
<keyword evidence="4 10" id="KW-0378">Hydrolase</keyword>
<evidence type="ECO:0000256" key="6">
    <source>
        <dbReference type="ARBA" id="ARBA00032535"/>
    </source>
</evidence>
<dbReference type="SMART" id="SM00116">
    <property type="entry name" value="CBS"/>
    <property type="match status" value="2"/>
</dbReference>
<evidence type="ECO:0000256" key="4">
    <source>
        <dbReference type="ARBA" id="ARBA00022801"/>
    </source>
</evidence>
<organism evidence="10 11">
    <name type="scientific">Baekduia soli</name>
    <dbReference type="NCBI Taxonomy" id="496014"/>
    <lineage>
        <taxon>Bacteria</taxon>
        <taxon>Bacillati</taxon>
        <taxon>Actinomycetota</taxon>
        <taxon>Thermoleophilia</taxon>
        <taxon>Solirubrobacterales</taxon>
        <taxon>Baekduiaceae</taxon>
        <taxon>Baekduia</taxon>
    </lineage>
</organism>
<dbReference type="PANTHER" id="PTHR12112:SF22">
    <property type="entry name" value="MANGANESE-DEPENDENT INORGANIC PYROPHOSPHATASE-RELATED"/>
    <property type="match status" value="1"/>
</dbReference>
<dbReference type="InterPro" id="IPR028979">
    <property type="entry name" value="Ser_kin/Pase_Hpr-like_N_sf"/>
</dbReference>
<comment type="catalytic activity">
    <reaction evidence="7">
        <text>diphosphate + H2O = 2 phosphate + H(+)</text>
        <dbReference type="Rhea" id="RHEA:24576"/>
        <dbReference type="ChEBI" id="CHEBI:15377"/>
        <dbReference type="ChEBI" id="CHEBI:15378"/>
        <dbReference type="ChEBI" id="CHEBI:33019"/>
        <dbReference type="ChEBI" id="CHEBI:43474"/>
        <dbReference type="EC" id="3.6.1.1"/>
    </reaction>
</comment>
<dbReference type="GO" id="GO:0005737">
    <property type="term" value="C:cytoplasm"/>
    <property type="evidence" value="ECO:0007669"/>
    <property type="project" value="InterPro"/>
</dbReference>
<keyword evidence="11" id="KW-1185">Reference proteome</keyword>
<dbReference type="KEGG" id="bsol:FSW04_09985"/>
<reference evidence="10 11" key="1">
    <citation type="journal article" date="2018" name="J. Microbiol.">
        <title>Baekduia soli gen. nov., sp. nov., a novel bacterium isolated from the soil of Baekdu Mountain and proposal of a novel family name, Baekduiaceae fam. nov.</title>
        <authorList>
            <person name="An D.S."/>
            <person name="Siddiqi M.Z."/>
            <person name="Kim K.H."/>
            <person name="Yu H.S."/>
            <person name="Im W.T."/>
        </authorList>
    </citation>
    <scope>NUCLEOTIDE SEQUENCE [LARGE SCALE GENOMIC DNA]</scope>
    <source>
        <strain evidence="10 11">BR7-21</strain>
    </source>
</reference>
<evidence type="ECO:0000256" key="1">
    <source>
        <dbReference type="ARBA" id="ARBA00001936"/>
    </source>
</evidence>
<dbReference type="SUPFAM" id="SSF64182">
    <property type="entry name" value="DHH phosphoesterases"/>
    <property type="match status" value="1"/>
</dbReference>
<evidence type="ECO:0000256" key="3">
    <source>
        <dbReference type="ARBA" id="ARBA00022723"/>
    </source>
</evidence>
<dbReference type="PROSITE" id="PS51371">
    <property type="entry name" value="CBS"/>
    <property type="match status" value="2"/>
</dbReference>
<dbReference type="NCBIfam" id="NF011443">
    <property type="entry name" value="PRK14869.1-5"/>
    <property type="match status" value="1"/>
</dbReference>
<dbReference type="InterPro" id="IPR038222">
    <property type="entry name" value="DHHA2_dom_sf"/>
</dbReference>
<dbReference type="Proteomes" id="UP000321805">
    <property type="component" value="Chromosome"/>
</dbReference>
<feature type="domain" description="CBS" evidence="9">
    <location>
        <begin position="265"/>
        <end position="321"/>
    </location>
</feature>
<dbReference type="SUPFAM" id="SSF54631">
    <property type="entry name" value="CBS-domain pair"/>
    <property type="match status" value="1"/>
</dbReference>
<dbReference type="Gene3D" id="3.90.1640.10">
    <property type="entry name" value="inorganic pyrophosphatase (n-terminal core)"/>
    <property type="match status" value="2"/>
</dbReference>
<dbReference type="GO" id="GO:0046872">
    <property type="term" value="F:metal ion binding"/>
    <property type="evidence" value="ECO:0007669"/>
    <property type="project" value="UniProtKB-KW"/>
</dbReference>
<dbReference type="GO" id="GO:0004427">
    <property type="term" value="F:inorganic diphosphate phosphatase activity"/>
    <property type="evidence" value="ECO:0007669"/>
    <property type="project" value="UniProtKB-EC"/>
</dbReference>
<keyword evidence="8" id="KW-0129">CBS domain</keyword>